<dbReference type="EMBL" id="LHPF02000024">
    <property type="protein sequence ID" value="PSC69812.1"/>
    <property type="molecule type" value="Genomic_DNA"/>
</dbReference>
<dbReference type="PANTHER" id="PTHR35509:SF4">
    <property type="entry name" value="DUF1995 DOMAIN-CONTAINING PROTEIN"/>
    <property type="match status" value="1"/>
</dbReference>
<evidence type="ECO:0000259" key="1">
    <source>
        <dbReference type="Pfam" id="PF09353"/>
    </source>
</evidence>
<sequence>MVEELLRELKKQPGLEGPLSARILDDGDAVAAWEGSKLAAVLFPTGETLGEVRKIADARKDGLVLIINPQWQGGNVISDLGFLPWQRKANEELVAGFRETYVLRQLRMNSDEVKLLLSYPSPWAVCLRRPEAPTQNECVAQRPQQPTYKELEVLLRSVPWSMSSKPLGERLQYEAKFIRASLDPLPRDQQLPPDGGQ</sequence>
<comment type="caution">
    <text evidence="2">The sequence shown here is derived from an EMBL/GenBank/DDBJ whole genome shotgun (WGS) entry which is preliminary data.</text>
</comment>
<evidence type="ECO:0000313" key="2">
    <source>
        <dbReference type="EMBL" id="PSC69812.1"/>
    </source>
</evidence>
<protein>
    <submittedName>
        <fullName evidence="2">AAA+-type ATPase (ISS)</fullName>
    </submittedName>
</protein>
<dbReference type="InterPro" id="IPR053021">
    <property type="entry name" value="Chloroplast_ADK"/>
</dbReference>
<name>A0A2P6V6U8_9CHLO</name>
<dbReference type="AlphaFoldDB" id="A0A2P6V6U8"/>
<feature type="domain" description="DUF1995" evidence="1">
    <location>
        <begin position="33"/>
        <end position="152"/>
    </location>
</feature>
<dbReference type="Proteomes" id="UP000239649">
    <property type="component" value="Unassembled WGS sequence"/>
</dbReference>
<proteinExistence type="predicted"/>
<reference evidence="2 3" key="1">
    <citation type="journal article" date="2018" name="Plant J.">
        <title>Genome sequences of Chlorella sorokiniana UTEX 1602 and Micractinium conductrix SAG 241.80: implications to maltose excretion by a green alga.</title>
        <authorList>
            <person name="Arriola M.B."/>
            <person name="Velmurugan N."/>
            <person name="Zhang Y."/>
            <person name="Plunkett M.H."/>
            <person name="Hondzo H."/>
            <person name="Barney B.M."/>
        </authorList>
    </citation>
    <scope>NUCLEOTIDE SEQUENCE [LARGE SCALE GENOMIC DNA]</scope>
    <source>
        <strain evidence="2 3">SAG 241.80</strain>
    </source>
</reference>
<gene>
    <name evidence="2" type="ORF">C2E20_6718</name>
</gene>
<dbReference type="PANTHER" id="PTHR35509">
    <property type="entry name" value="DOMAIN PROTEIN, PUTATIVE (DUF1995)-RELATED"/>
    <property type="match status" value="1"/>
</dbReference>
<dbReference type="Pfam" id="PF09353">
    <property type="entry name" value="DUF1995"/>
    <property type="match status" value="1"/>
</dbReference>
<evidence type="ECO:0000313" key="3">
    <source>
        <dbReference type="Proteomes" id="UP000239649"/>
    </source>
</evidence>
<organism evidence="2 3">
    <name type="scientific">Micractinium conductrix</name>
    <dbReference type="NCBI Taxonomy" id="554055"/>
    <lineage>
        <taxon>Eukaryota</taxon>
        <taxon>Viridiplantae</taxon>
        <taxon>Chlorophyta</taxon>
        <taxon>core chlorophytes</taxon>
        <taxon>Trebouxiophyceae</taxon>
        <taxon>Chlorellales</taxon>
        <taxon>Chlorellaceae</taxon>
        <taxon>Chlorella clade</taxon>
        <taxon>Micractinium</taxon>
    </lineage>
</organism>
<accession>A0A2P6V6U8</accession>
<dbReference type="InterPro" id="IPR018962">
    <property type="entry name" value="DUF1995"/>
</dbReference>
<dbReference type="OrthoDB" id="8026949at2759"/>
<keyword evidence="3" id="KW-1185">Reference proteome</keyword>